<sequence length="196" mass="22218">MAWLFKLSSMLSAISMPLWGNINLNIARLVWCDISSNIIVRSALALPAACLLHWHSPRVSRPTQPPAFRAIKAPWNMVFMRLGMNISMKCIIVLAIFSIRVPLDCGYSPICSHWSTSRPMGPLGNLLNFYAVSIIDHIHFLEKNGSLKCVTYEQQYNDTWDCTKAVGRTTLLPLNTMREEQPRNIHVRGVVGRRLN</sequence>
<dbReference type="RefSeq" id="XP_041193406.1">
    <property type="nucleotide sequence ID" value="XM_041335596.1"/>
</dbReference>
<keyword evidence="1" id="KW-0732">Signal</keyword>
<comment type="caution">
    <text evidence="2">The sequence shown here is derived from an EMBL/GenBank/DDBJ whole genome shotgun (WGS) entry which is preliminary data.</text>
</comment>
<accession>A0A9P7JE28</accession>
<dbReference type="EMBL" id="JABBWG010000015">
    <property type="protein sequence ID" value="KAG1816846.1"/>
    <property type="molecule type" value="Genomic_DNA"/>
</dbReference>
<keyword evidence="3" id="KW-1185">Reference proteome</keyword>
<dbReference type="Proteomes" id="UP000807769">
    <property type="component" value="Unassembled WGS sequence"/>
</dbReference>
<gene>
    <name evidence="2" type="ORF">BJ212DRAFT_1353616</name>
</gene>
<dbReference type="GeneID" id="64629613"/>
<organism evidence="2 3">
    <name type="scientific">Suillus subaureus</name>
    <dbReference type="NCBI Taxonomy" id="48587"/>
    <lineage>
        <taxon>Eukaryota</taxon>
        <taxon>Fungi</taxon>
        <taxon>Dikarya</taxon>
        <taxon>Basidiomycota</taxon>
        <taxon>Agaricomycotina</taxon>
        <taxon>Agaricomycetes</taxon>
        <taxon>Agaricomycetidae</taxon>
        <taxon>Boletales</taxon>
        <taxon>Suillineae</taxon>
        <taxon>Suillaceae</taxon>
        <taxon>Suillus</taxon>
    </lineage>
</organism>
<evidence type="ECO:0000313" key="3">
    <source>
        <dbReference type="Proteomes" id="UP000807769"/>
    </source>
</evidence>
<dbReference type="AlphaFoldDB" id="A0A9P7JE28"/>
<name>A0A9P7JE28_9AGAM</name>
<evidence type="ECO:0000313" key="2">
    <source>
        <dbReference type="EMBL" id="KAG1816846.1"/>
    </source>
</evidence>
<feature type="signal peptide" evidence="1">
    <location>
        <begin position="1"/>
        <end position="20"/>
    </location>
</feature>
<reference evidence="2" key="1">
    <citation type="journal article" date="2020" name="New Phytol.">
        <title>Comparative genomics reveals dynamic genome evolution in host specialist ectomycorrhizal fungi.</title>
        <authorList>
            <person name="Lofgren L.A."/>
            <person name="Nguyen N.H."/>
            <person name="Vilgalys R."/>
            <person name="Ruytinx J."/>
            <person name="Liao H.L."/>
            <person name="Branco S."/>
            <person name="Kuo A."/>
            <person name="LaButti K."/>
            <person name="Lipzen A."/>
            <person name="Andreopoulos W."/>
            <person name="Pangilinan J."/>
            <person name="Riley R."/>
            <person name="Hundley H."/>
            <person name="Na H."/>
            <person name="Barry K."/>
            <person name="Grigoriev I.V."/>
            <person name="Stajich J.E."/>
            <person name="Kennedy P.G."/>
        </authorList>
    </citation>
    <scope>NUCLEOTIDE SEQUENCE</scope>
    <source>
        <strain evidence="2">MN1</strain>
    </source>
</reference>
<protein>
    <submittedName>
        <fullName evidence="2">Uncharacterized protein</fullName>
    </submittedName>
</protein>
<proteinExistence type="predicted"/>
<evidence type="ECO:0000256" key="1">
    <source>
        <dbReference type="SAM" id="SignalP"/>
    </source>
</evidence>
<feature type="chain" id="PRO_5040425173" evidence="1">
    <location>
        <begin position="21"/>
        <end position="196"/>
    </location>
</feature>